<sequence>MTDVTVSQPAIAIIGGGFSGSLVAANLLRNAAVPLTIKLIEPNPQLGRGVAYQTKFLCHLLNVPAGKMSAFVDEPAHFLNWLHQNGQEQVTASTFVPRQIYGDYVQALLKETREKAPAYVQLEQIVKGYSALTQCQLVSTLPPMVPSLMLGERSPNGFIPWERYAMVISGNPLPFPKSGYRPCPELRRRVLISPRRFYNPCRSSQ</sequence>
<dbReference type="InterPro" id="IPR036188">
    <property type="entry name" value="FAD/NAD-bd_sf"/>
</dbReference>
<organism evidence="2 3">
    <name type="scientific">Microcystis aeruginosa Ma_MB_S_20031200_S102</name>
    <dbReference type="NCBI Taxonomy" id="2486254"/>
    <lineage>
        <taxon>Bacteria</taxon>
        <taxon>Bacillati</taxon>
        <taxon>Cyanobacteriota</taxon>
        <taxon>Cyanophyceae</taxon>
        <taxon>Oscillatoriophycideae</taxon>
        <taxon>Chroococcales</taxon>
        <taxon>Microcystaceae</taxon>
        <taxon>Microcystis</taxon>
    </lineage>
</organism>
<dbReference type="PANTHER" id="PTHR40254">
    <property type="entry name" value="BLR0577 PROTEIN"/>
    <property type="match status" value="1"/>
</dbReference>
<dbReference type="InterPro" id="IPR038732">
    <property type="entry name" value="HpyO/CreE_NAD-binding"/>
</dbReference>
<dbReference type="EMBL" id="SFBI01000082">
    <property type="protein sequence ID" value="TRU38233.1"/>
    <property type="molecule type" value="Genomic_DNA"/>
</dbReference>
<gene>
    <name evidence="2" type="ORF">EWV92_08810</name>
</gene>
<dbReference type="InterPro" id="IPR052189">
    <property type="entry name" value="L-asp_N-monooxygenase_NS-form"/>
</dbReference>
<evidence type="ECO:0000313" key="3">
    <source>
        <dbReference type="Proteomes" id="UP000317708"/>
    </source>
</evidence>
<feature type="domain" description="FAD-dependent urate hydroxylase HpyO/Asp monooxygenase CreE-like FAD/NAD(P)-binding" evidence="1">
    <location>
        <begin position="12"/>
        <end position="127"/>
    </location>
</feature>
<evidence type="ECO:0000313" key="2">
    <source>
        <dbReference type="EMBL" id="TRU38233.1"/>
    </source>
</evidence>
<dbReference type="Pfam" id="PF13454">
    <property type="entry name" value="NAD_binding_9"/>
    <property type="match status" value="1"/>
</dbReference>
<accession>A0A552EUT3</accession>
<proteinExistence type="predicted"/>
<dbReference type="AlphaFoldDB" id="A0A552EUT3"/>
<protein>
    <submittedName>
        <fullName evidence="2">FAD/NAD(P)-binding protein</fullName>
    </submittedName>
</protein>
<dbReference type="PANTHER" id="PTHR40254:SF1">
    <property type="entry name" value="BLR0577 PROTEIN"/>
    <property type="match status" value="1"/>
</dbReference>
<dbReference type="SUPFAM" id="SSF51905">
    <property type="entry name" value="FAD/NAD(P)-binding domain"/>
    <property type="match status" value="1"/>
</dbReference>
<reference evidence="2 3" key="1">
    <citation type="submission" date="2019-01" db="EMBL/GenBank/DDBJ databases">
        <title>Coherence of Microcystis species and biogeography revealed through population genomics.</title>
        <authorList>
            <person name="Perez-Carrascal O.M."/>
            <person name="Terrat Y."/>
            <person name="Giani A."/>
            <person name="Fortin N."/>
            <person name="Tromas N."/>
            <person name="Shapiro B.J."/>
        </authorList>
    </citation>
    <scope>NUCLEOTIDE SEQUENCE [LARGE SCALE GENOMIC DNA]</scope>
    <source>
        <strain evidence="2">Ma_MB_S_20031200_S102</strain>
    </source>
</reference>
<dbReference type="Proteomes" id="UP000317708">
    <property type="component" value="Unassembled WGS sequence"/>
</dbReference>
<comment type="caution">
    <text evidence="2">The sequence shown here is derived from an EMBL/GenBank/DDBJ whole genome shotgun (WGS) entry which is preliminary data.</text>
</comment>
<evidence type="ECO:0000259" key="1">
    <source>
        <dbReference type="Pfam" id="PF13454"/>
    </source>
</evidence>
<name>A0A552EUT3_MICAE</name>